<dbReference type="OrthoDB" id="5334845at2759"/>
<feature type="region of interest" description="Disordered" evidence="7">
    <location>
        <begin position="1717"/>
        <end position="1737"/>
    </location>
</feature>
<dbReference type="Pfam" id="PF00698">
    <property type="entry name" value="Acyl_transf_1"/>
    <property type="match status" value="1"/>
</dbReference>
<dbReference type="InterPro" id="IPR001227">
    <property type="entry name" value="Ac_transferase_dom_sf"/>
</dbReference>
<dbReference type="InterPro" id="IPR020841">
    <property type="entry name" value="PKS_Beta-ketoAc_synthase_dom"/>
</dbReference>
<dbReference type="GO" id="GO:0004315">
    <property type="term" value="F:3-oxoacyl-[acyl-carrier-protein] synthase activity"/>
    <property type="evidence" value="ECO:0007669"/>
    <property type="project" value="InterPro"/>
</dbReference>
<evidence type="ECO:0000256" key="5">
    <source>
        <dbReference type="ARBA" id="ARBA00038879"/>
    </source>
</evidence>
<keyword evidence="4" id="KW-0511">Multifunctional enzyme</keyword>
<keyword evidence="3" id="KW-0808">Transferase</keyword>
<dbReference type="SMART" id="SM00823">
    <property type="entry name" value="PKS_PP"/>
    <property type="match status" value="1"/>
</dbReference>
<dbReference type="SUPFAM" id="SSF52151">
    <property type="entry name" value="FabD/lysophospholipase-like"/>
    <property type="match status" value="1"/>
</dbReference>
<dbReference type="SUPFAM" id="SSF55048">
    <property type="entry name" value="Probable ACP-binding domain of malonyl-CoA ACP transacylase"/>
    <property type="match status" value="1"/>
</dbReference>
<feature type="region of interest" description="N-terminal hotdog fold" evidence="6">
    <location>
        <begin position="955"/>
        <end position="1078"/>
    </location>
</feature>
<dbReference type="GO" id="GO:0050641">
    <property type="term" value="F:6-methylsalicylic acid synthase activity"/>
    <property type="evidence" value="ECO:0007669"/>
    <property type="project" value="UniProtKB-EC"/>
</dbReference>
<dbReference type="Pfam" id="PF16197">
    <property type="entry name" value="KAsynt_C_assoc"/>
    <property type="match status" value="1"/>
</dbReference>
<dbReference type="InterPro" id="IPR036736">
    <property type="entry name" value="ACP-like_sf"/>
</dbReference>
<dbReference type="Gene3D" id="3.10.129.110">
    <property type="entry name" value="Polyketide synthase dehydratase"/>
    <property type="match status" value="1"/>
</dbReference>
<dbReference type="SMART" id="SM00827">
    <property type="entry name" value="PKS_AT"/>
    <property type="match status" value="1"/>
</dbReference>
<dbReference type="PROSITE" id="PS52019">
    <property type="entry name" value="PKS_MFAS_DH"/>
    <property type="match status" value="1"/>
</dbReference>
<dbReference type="PROSITE" id="PS00606">
    <property type="entry name" value="KS3_1"/>
    <property type="match status" value="1"/>
</dbReference>
<dbReference type="InterPro" id="IPR013968">
    <property type="entry name" value="PKS_KR"/>
</dbReference>
<dbReference type="Pfam" id="PF02801">
    <property type="entry name" value="Ketoacyl-synt_C"/>
    <property type="match status" value="1"/>
</dbReference>
<dbReference type="EMBL" id="MSZU01000113">
    <property type="protein sequence ID" value="OMP82731.1"/>
    <property type="molecule type" value="Genomic_DNA"/>
</dbReference>
<dbReference type="STRING" id="420778.A0A1S8B6B6"/>
<evidence type="ECO:0000259" key="8">
    <source>
        <dbReference type="PROSITE" id="PS50075"/>
    </source>
</evidence>
<name>A0A1S8B6B6_9PEZI</name>
<dbReference type="PROSITE" id="PS52004">
    <property type="entry name" value="KS3_2"/>
    <property type="match status" value="1"/>
</dbReference>
<dbReference type="InterPro" id="IPR014030">
    <property type="entry name" value="Ketoacyl_synth_N"/>
</dbReference>
<dbReference type="InterPro" id="IPR042104">
    <property type="entry name" value="PKS_dehydratase_sf"/>
</dbReference>
<dbReference type="SUPFAM" id="SSF51735">
    <property type="entry name" value="NAD(P)-binding Rossmann-fold domains"/>
    <property type="match status" value="2"/>
</dbReference>
<evidence type="ECO:0000256" key="2">
    <source>
        <dbReference type="ARBA" id="ARBA00022553"/>
    </source>
</evidence>
<dbReference type="InterPro" id="IPR006162">
    <property type="entry name" value="Ppantetheine_attach_site"/>
</dbReference>
<feature type="domain" description="Carrier" evidence="8">
    <location>
        <begin position="1743"/>
        <end position="1818"/>
    </location>
</feature>
<dbReference type="InterPro" id="IPR014043">
    <property type="entry name" value="Acyl_transferase_dom"/>
</dbReference>
<dbReference type="InterPro" id="IPR049900">
    <property type="entry name" value="PKS_mFAS_DH"/>
</dbReference>
<feature type="active site" description="Proton donor; for dehydratase activity" evidence="6">
    <location>
        <position position="1155"/>
    </location>
</feature>
<dbReference type="InterPro" id="IPR016039">
    <property type="entry name" value="Thiolase-like"/>
</dbReference>
<feature type="region of interest" description="Disordered" evidence="7">
    <location>
        <begin position="1"/>
        <end position="23"/>
    </location>
</feature>
<dbReference type="Gene3D" id="3.40.366.10">
    <property type="entry name" value="Malonyl-Coenzyme A Acyl Carrier Protein, domain 2"/>
    <property type="match status" value="1"/>
</dbReference>
<feature type="region of interest" description="C-terminal hotdog fold" evidence="6">
    <location>
        <begin position="1094"/>
        <end position="1236"/>
    </location>
</feature>
<feature type="compositionally biased region" description="Basic and acidic residues" evidence="7">
    <location>
        <begin position="1725"/>
        <end position="1737"/>
    </location>
</feature>
<dbReference type="InterPro" id="IPR036291">
    <property type="entry name" value="NAD(P)-bd_dom_sf"/>
</dbReference>
<feature type="compositionally biased region" description="Low complexity" evidence="7">
    <location>
        <begin position="1"/>
        <end position="20"/>
    </location>
</feature>
<comment type="caution">
    <text evidence="11">The sequence shown here is derived from an EMBL/GenBank/DDBJ whole genome shotgun (WGS) entry which is preliminary data.</text>
</comment>
<dbReference type="Proteomes" id="UP000190776">
    <property type="component" value="Unassembled WGS sequence"/>
</dbReference>
<evidence type="ECO:0000256" key="7">
    <source>
        <dbReference type="SAM" id="MobiDB-lite"/>
    </source>
</evidence>
<dbReference type="Gene3D" id="3.40.50.720">
    <property type="entry name" value="NAD(P)-binding Rossmann-like Domain"/>
    <property type="match status" value="1"/>
</dbReference>
<dbReference type="InterPro" id="IPR009081">
    <property type="entry name" value="PP-bd_ACP"/>
</dbReference>
<dbReference type="Pfam" id="PF08659">
    <property type="entry name" value="KR"/>
    <property type="match status" value="1"/>
</dbReference>
<dbReference type="PANTHER" id="PTHR43775">
    <property type="entry name" value="FATTY ACID SYNTHASE"/>
    <property type="match status" value="1"/>
</dbReference>
<keyword evidence="2" id="KW-0597">Phosphoprotein</keyword>
<dbReference type="Pfam" id="PF21089">
    <property type="entry name" value="PKS_DH_N"/>
    <property type="match status" value="1"/>
</dbReference>
<dbReference type="Pfam" id="PF00550">
    <property type="entry name" value="PP-binding"/>
    <property type="match status" value="1"/>
</dbReference>
<dbReference type="Gene3D" id="1.10.1200.10">
    <property type="entry name" value="ACP-like"/>
    <property type="match status" value="1"/>
</dbReference>
<dbReference type="GO" id="GO:0006633">
    <property type="term" value="P:fatty acid biosynthetic process"/>
    <property type="evidence" value="ECO:0007669"/>
    <property type="project" value="InterPro"/>
</dbReference>
<evidence type="ECO:0000256" key="3">
    <source>
        <dbReference type="ARBA" id="ARBA00022679"/>
    </source>
</evidence>
<feature type="active site" description="Proton acceptor; for dehydratase activity" evidence="6">
    <location>
        <position position="987"/>
    </location>
</feature>
<dbReference type="GO" id="GO:0004312">
    <property type="term" value="F:fatty acid synthase activity"/>
    <property type="evidence" value="ECO:0007669"/>
    <property type="project" value="TreeGrafter"/>
</dbReference>
<dbReference type="Gene3D" id="3.40.47.10">
    <property type="match status" value="1"/>
</dbReference>
<dbReference type="InterPro" id="IPR050091">
    <property type="entry name" value="PKS_NRPS_Biosynth_Enz"/>
</dbReference>
<feature type="domain" description="PKS/mFAS DH" evidence="10">
    <location>
        <begin position="955"/>
        <end position="1236"/>
    </location>
</feature>
<accession>A0A1S8B6B6</accession>
<gene>
    <name evidence="11" type="ORF">BK809_0000920</name>
</gene>
<dbReference type="InterPro" id="IPR032821">
    <property type="entry name" value="PKS_assoc"/>
</dbReference>
<dbReference type="PROSITE" id="PS50075">
    <property type="entry name" value="CARRIER"/>
    <property type="match status" value="1"/>
</dbReference>
<dbReference type="InterPro" id="IPR018201">
    <property type="entry name" value="Ketoacyl_synth_AS"/>
</dbReference>
<dbReference type="CDD" id="cd05274">
    <property type="entry name" value="KR_FAS_SDR_x"/>
    <property type="match status" value="1"/>
</dbReference>
<dbReference type="GO" id="GO:0031177">
    <property type="term" value="F:phosphopantetheine binding"/>
    <property type="evidence" value="ECO:0007669"/>
    <property type="project" value="InterPro"/>
</dbReference>
<protein>
    <recommendedName>
        <fullName evidence="5">6-methylsalicylic acid synthase</fullName>
        <ecNumber evidence="5">2.3.1.165</ecNumber>
    </recommendedName>
</protein>
<dbReference type="EC" id="2.3.1.165" evidence="5"/>
<evidence type="ECO:0000259" key="10">
    <source>
        <dbReference type="PROSITE" id="PS52019"/>
    </source>
</evidence>
<dbReference type="SMART" id="SM00825">
    <property type="entry name" value="PKS_KS"/>
    <property type="match status" value="1"/>
</dbReference>
<dbReference type="InterPro" id="IPR057326">
    <property type="entry name" value="KR_dom"/>
</dbReference>
<feature type="domain" description="Ketosynthase family 3 (KS3)" evidence="9">
    <location>
        <begin position="57"/>
        <end position="483"/>
    </location>
</feature>
<keyword evidence="1" id="KW-0596">Phosphopantetheine</keyword>
<dbReference type="PANTHER" id="PTHR43775:SF22">
    <property type="entry name" value="SYNTHASE, PUTATIVE (JCVI)-RELATED"/>
    <property type="match status" value="1"/>
</dbReference>
<evidence type="ECO:0000313" key="12">
    <source>
        <dbReference type="Proteomes" id="UP000190776"/>
    </source>
</evidence>
<dbReference type="Pfam" id="PF00109">
    <property type="entry name" value="ketoacyl-synt"/>
    <property type="match status" value="1"/>
</dbReference>
<dbReference type="SMART" id="SM00822">
    <property type="entry name" value="PKS_KR"/>
    <property type="match status" value="1"/>
</dbReference>
<dbReference type="SMART" id="SM01294">
    <property type="entry name" value="PKS_PP_betabranch"/>
    <property type="match status" value="1"/>
</dbReference>
<evidence type="ECO:0000256" key="4">
    <source>
        <dbReference type="ARBA" id="ARBA00023268"/>
    </source>
</evidence>
<evidence type="ECO:0000256" key="6">
    <source>
        <dbReference type="PROSITE-ProRule" id="PRU01363"/>
    </source>
</evidence>
<dbReference type="GO" id="GO:0044550">
    <property type="term" value="P:secondary metabolite biosynthetic process"/>
    <property type="evidence" value="ECO:0007669"/>
    <property type="project" value="TreeGrafter"/>
</dbReference>
<dbReference type="InterPro" id="IPR014031">
    <property type="entry name" value="Ketoacyl_synth_C"/>
</dbReference>
<evidence type="ECO:0000313" key="11">
    <source>
        <dbReference type="EMBL" id="OMP82731.1"/>
    </source>
</evidence>
<dbReference type="CDD" id="cd00833">
    <property type="entry name" value="PKS"/>
    <property type="match status" value="1"/>
</dbReference>
<dbReference type="InterPro" id="IPR016036">
    <property type="entry name" value="Malonyl_transacylase_ACP-bd"/>
</dbReference>
<reference evidence="11 12" key="1">
    <citation type="submission" date="2017-01" db="EMBL/GenBank/DDBJ databases">
        <title>Draft genome sequence of Diplodia seriata F98.1, a fungal species involved in grapevine trunk diseases.</title>
        <authorList>
            <person name="Robert-Siegwald G."/>
            <person name="Vallet J."/>
            <person name="Abou-Mansour E."/>
            <person name="Xu J."/>
            <person name="Rey P."/>
            <person name="Bertsch C."/>
            <person name="Rego C."/>
            <person name="Larignon P."/>
            <person name="Fontaine F."/>
            <person name="Lebrun M.-H."/>
        </authorList>
    </citation>
    <scope>NUCLEOTIDE SEQUENCE [LARGE SCALE GENOMIC DNA]</scope>
    <source>
        <strain evidence="11 12">F98.1</strain>
    </source>
</reference>
<organism evidence="11 12">
    <name type="scientific">Diplodia seriata</name>
    <dbReference type="NCBI Taxonomy" id="420778"/>
    <lineage>
        <taxon>Eukaryota</taxon>
        <taxon>Fungi</taxon>
        <taxon>Dikarya</taxon>
        <taxon>Ascomycota</taxon>
        <taxon>Pezizomycotina</taxon>
        <taxon>Dothideomycetes</taxon>
        <taxon>Dothideomycetes incertae sedis</taxon>
        <taxon>Botryosphaeriales</taxon>
        <taxon>Botryosphaeriaceae</taxon>
        <taxon>Diplodia</taxon>
    </lineage>
</organism>
<evidence type="ECO:0000259" key="9">
    <source>
        <dbReference type="PROSITE" id="PS52004"/>
    </source>
</evidence>
<evidence type="ECO:0000256" key="1">
    <source>
        <dbReference type="ARBA" id="ARBA00022450"/>
    </source>
</evidence>
<proteinExistence type="predicted"/>
<dbReference type="Gene3D" id="3.30.70.250">
    <property type="entry name" value="Malonyl-CoA ACP transacylase, ACP-binding"/>
    <property type="match status" value="1"/>
</dbReference>
<dbReference type="PROSITE" id="PS00012">
    <property type="entry name" value="PHOSPHOPANTETHEINE"/>
    <property type="match status" value="1"/>
</dbReference>
<dbReference type="InterPro" id="IPR020806">
    <property type="entry name" value="PKS_PP-bd"/>
</dbReference>
<dbReference type="InterPro" id="IPR016035">
    <property type="entry name" value="Acyl_Trfase/lysoPLipase"/>
</dbReference>
<sequence>MANTSASSTGAAPSSSNSSSFEVLSNPSVPSKSVSIIFSNQLFQFNNQLLTPPQHAQDDVAIIGMSCRTAGDNTSPEKLWQFLLDKKDASGEVPKKRWEPWYRRDVRNPKEIDKAINRGYFIANLEDFDASFFGISPKEAEQMDPHQRLGLELSWEALENAGVDPKTLAGSDTAVYMGVDSDDYSRLLLEDIPNIEAWMGIGSTAHGIPNRISYHFDLMGPSSAVDAACASSLVAVHLGRQAIANGESNVAIVGGVNVLCSPALFVMLGKAGALSPDGVCLSFDDDAHGYARGEGGAVLVLKRLSDALADNDNVLAVLKGSALAQDGKTNGIMAPNARAQELVARQALERSGVDPLTVNYIEAHATSTSLGDPTEVSAISAVYGKGRPADQPAHIGSIKPNVGHLEAAAGAISLVKAVLAVNKGELAPQTRLQKLNTRVDWAKSGLKVVRERTEWREPQGVPRRAAVCSYGYGGSVSHVVIEESPASTNGLAALKEEEKQGGPVTLVISAPQEKRLVNQATVLADWLSDGLGKDEDLKAVAATLALRRAPHHYRATFVVSGHDEAVEALRAFAKGGSAEFMADGRVFDNATRTDAVWVFSGHGAQWADMGKELLQNPVFLQTIAPLDEIVQREVGYSAVEVLRTGDFEHSDHIQVLTYVVQVGLSQVLRSKGVEPQAVIGHSVGEIAASVAAGCLTPEEGALVVTRRARLYAQVKGLGGMALVNLPFSEVAKELSGRRDIVPAIDSSPSSCVVSGEVGPLAEYVESLKARSIKTFQVKTDVAFHCPMLEKLADPLAEALSKALNPRPAVVPLYSTSNAYPRADSLRNIDYWVNNMISPVWLTSAVNAAVEDGFRVFLEVSTHPIVTHSINETLAERDLTDAATIGTMRRNAPAEKSIQHAVAQLWGKGSQVDFKAQFGRAWSTTVPGTPWSQKPYWREVETGPTGGGLQHDVDKHTLLGQRTPVAGTDTVLYTTTLDDKTKPFPGTHPLDGTEIIPAAVYVNTFHHATGATELSDIKLRVPVSMSGDKREVQIVVQGDEVKVASRLEQKNNSASADDALEHAWIPHSSARWGMLPKSAAAAPVFDVEGIKKRIGTLLPNSFSWDYLQKIGVSGIAFPWQVVEHYGNEKEMMVRVDMDPETDAPSWDPRSWAPMLDAATSVGSTIFFNDPRMRIVSQIDRVLLVSPAPPPKLGYLFVEEAADDQSPAAHVSVLSERGELLAKFQSMRFSDVEGASGIGGGVESLAHQIAWIPPKFAEKPLPLSHVVLVSDDAALLEQYAGQLKAQQVPQVLLAGSADELIASPEALEALKKKGSAVVYVPGQVESIAEVPDATHRYVWETVCLIKQLVTSGAAAKLFVITDRVHKGETATALAHGALYGLGRIAAQEHPDVWGALIDAEGPQFPTLAVKYVQDQDVVRIEDGMPRVGRMRPLARDQRHPPDSQKTLLPKPEGTYVVTGGFGDLGLEVLDFLVEKGARRIVVISRRALPPRSKWNTVPDNIKPIVAKIRALEKLGASIHAVPLDIGAADAPAQLHAALDRLSLPPVLGVIHAAGVLEDNLILDTTAPSFARVLAPKVAGGLALHHAFPPATLDFFVLFSSIGQLVGTAGQAPYGAANAFLDALATHRRAHGDNAVAFQWTAWRGLGMATATDFLTVELNSKGITDISRDEGFRAWEHVAKFDVAHSVVTRARPLEPGEPAPIPLVEEIAPRRVSNIGGGASAAAAAEESKKDAESRPKDGPELKAWLSVKIRECIGAVLMMNDIDDIDPRAAVADLGVDSVMTVALRTKLQQAMAIKVPPTLTWNHPTVVHLVEWFYTKLTAEN</sequence>
<dbReference type="SUPFAM" id="SSF47336">
    <property type="entry name" value="ACP-like"/>
    <property type="match status" value="1"/>
</dbReference>
<dbReference type="SUPFAM" id="SSF53901">
    <property type="entry name" value="Thiolase-like"/>
    <property type="match status" value="1"/>
</dbReference>
<dbReference type="InterPro" id="IPR049552">
    <property type="entry name" value="PKS_DH_N"/>
</dbReference>